<evidence type="ECO:0000313" key="2">
    <source>
        <dbReference type="EMBL" id="GMK58050.1"/>
    </source>
</evidence>
<evidence type="ECO:0008006" key="4">
    <source>
        <dbReference type="Google" id="ProtNLM"/>
    </source>
</evidence>
<name>A0AAD3TW67_9TREE</name>
<accession>A0AAD3TW67</accession>
<reference evidence="2" key="2">
    <citation type="submission" date="2023-06" db="EMBL/GenBank/DDBJ databases">
        <authorList>
            <person name="Kobayashi Y."/>
            <person name="Kayamori A."/>
            <person name="Aoki K."/>
            <person name="Shiwa Y."/>
            <person name="Fujita N."/>
            <person name="Sugita T."/>
            <person name="Iwasaki W."/>
            <person name="Tanaka N."/>
            <person name="Takashima M."/>
        </authorList>
    </citation>
    <scope>NUCLEOTIDE SEQUENCE</scope>
    <source>
        <strain evidence="2">HIS016</strain>
    </source>
</reference>
<reference evidence="2" key="1">
    <citation type="journal article" date="2023" name="BMC Genomics">
        <title>Chromosome-level genome assemblies of Cutaneotrichosporon spp. (Trichosporonales, Basidiomycota) reveal imbalanced evolution between nucleotide sequences and chromosome synteny.</title>
        <authorList>
            <person name="Kobayashi Y."/>
            <person name="Kayamori A."/>
            <person name="Aoki K."/>
            <person name="Shiwa Y."/>
            <person name="Matsutani M."/>
            <person name="Fujita N."/>
            <person name="Sugita T."/>
            <person name="Iwasaki W."/>
            <person name="Tanaka N."/>
            <person name="Takashima M."/>
        </authorList>
    </citation>
    <scope>NUCLEOTIDE SEQUENCE</scope>
    <source>
        <strain evidence="2">HIS016</strain>
    </source>
</reference>
<proteinExistence type="predicted"/>
<feature type="compositionally biased region" description="Acidic residues" evidence="1">
    <location>
        <begin position="204"/>
        <end position="213"/>
    </location>
</feature>
<dbReference type="Proteomes" id="UP001222932">
    <property type="component" value="Unassembled WGS sequence"/>
</dbReference>
<sequence length="331" mass="36590">MTAPLPADAFPHLIDAIFSSANPHSLLSLRATSAQFRTRADLLLLQHLRFDGTSFTIPTASSDSSDGFLRIPVSDWLTTPLTNAVRVLDIAPLPAGQPVQPSLLAPAARFRGLRTAVVSRVLDYWEHGLFEVDTLVLPSGGLRAGQFDLLRKQVRRRIVAHVPASWPERLFADLGTILKFGRASELVLIFSSRTQEGGKRGQGEEDQEEEEESAGAGTALGLAAARGFGSDNMTSNPLAVLDVAWPHLQRRLRIDVVNSGLGRRDWEDEGEGEGGVRRATEWRLWRRFEAKHPESLGREEMLECAHERIRFLSLDEYAADVGNAYDTEMCL</sequence>
<keyword evidence="3" id="KW-1185">Reference proteome</keyword>
<organism evidence="2 3">
    <name type="scientific">Cutaneotrichosporon spelunceum</name>
    <dbReference type="NCBI Taxonomy" id="1672016"/>
    <lineage>
        <taxon>Eukaryota</taxon>
        <taxon>Fungi</taxon>
        <taxon>Dikarya</taxon>
        <taxon>Basidiomycota</taxon>
        <taxon>Agaricomycotina</taxon>
        <taxon>Tremellomycetes</taxon>
        <taxon>Trichosporonales</taxon>
        <taxon>Trichosporonaceae</taxon>
        <taxon>Cutaneotrichosporon</taxon>
    </lineage>
</organism>
<dbReference type="AlphaFoldDB" id="A0AAD3TW67"/>
<comment type="caution">
    <text evidence="2">The sequence shown here is derived from an EMBL/GenBank/DDBJ whole genome shotgun (WGS) entry which is preliminary data.</text>
</comment>
<dbReference type="EMBL" id="BTCM01000005">
    <property type="protein sequence ID" value="GMK58050.1"/>
    <property type="molecule type" value="Genomic_DNA"/>
</dbReference>
<evidence type="ECO:0000313" key="3">
    <source>
        <dbReference type="Proteomes" id="UP001222932"/>
    </source>
</evidence>
<evidence type="ECO:0000256" key="1">
    <source>
        <dbReference type="SAM" id="MobiDB-lite"/>
    </source>
</evidence>
<gene>
    <name evidence="2" type="ORF">CspeluHIS016_0500820</name>
</gene>
<protein>
    <recommendedName>
        <fullName evidence="4">F-box domain-containing protein</fullName>
    </recommendedName>
</protein>
<feature type="region of interest" description="Disordered" evidence="1">
    <location>
        <begin position="196"/>
        <end position="216"/>
    </location>
</feature>